<dbReference type="Pfam" id="PF13508">
    <property type="entry name" value="Acetyltransf_7"/>
    <property type="match status" value="1"/>
</dbReference>
<dbReference type="PANTHER" id="PTHR43800">
    <property type="entry name" value="PEPTIDYL-LYSINE N-ACETYLTRANSFERASE YJAB"/>
    <property type="match status" value="1"/>
</dbReference>
<protein>
    <submittedName>
        <fullName evidence="4">N-acetyltransferase</fullName>
    </submittedName>
</protein>
<keyword evidence="2" id="KW-0012">Acyltransferase</keyword>
<dbReference type="InterPro" id="IPR000182">
    <property type="entry name" value="GNAT_dom"/>
</dbReference>
<sequence>MIRPCEEKDYDAVCEIINDAAKLYKGVIPEELYKEPFMTIDKLKKEIEDGVNFWIYEENGQPVGVMGIQHVKDVTLIRHAYVLREKQKQGIGTKLLNHLIKLTDKPVLIGTWAKAYWAIHFYQKNGFKLVSQEEKDELLKKYWSLPDLQIQTSVVLANKDWFQFKEKAQK</sequence>
<accession>A0A7C4NT31</accession>
<keyword evidence="1 4" id="KW-0808">Transferase</keyword>
<dbReference type="SUPFAM" id="SSF55729">
    <property type="entry name" value="Acyl-CoA N-acyltransferases (Nat)"/>
    <property type="match status" value="1"/>
</dbReference>
<dbReference type="InterPro" id="IPR016181">
    <property type="entry name" value="Acyl_CoA_acyltransferase"/>
</dbReference>
<dbReference type="EMBL" id="DSZN01000137">
    <property type="protein sequence ID" value="HGQ86340.1"/>
    <property type="molecule type" value="Genomic_DNA"/>
</dbReference>
<evidence type="ECO:0000256" key="2">
    <source>
        <dbReference type="ARBA" id="ARBA00023315"/>
    </source>
</evidence>
<gene>
    <name evidence="4" type="ORF">ENT66_08785</name>
</gene>
<dbReference type="PROSITE" id="PS51186">
    <property type="entry name" value="GNAT"/>
    <property type="match status" value="1"/>
</dbReference>
<reference evidence="4" key="1">
    <citation type="journal article" date="2020" name="mSystems">
        <title>Genome- and Community-Level Interaction Insights into Carbon Utilization and Element Cycling Functions of Hydrothermarchaeota in Hydrothermal Sediment.</title>
        <authorList>
            <person name="Zhou Z."/>
            <person name="Liu Y."/>
            <person name="Xu W."/>
            <person name="Pan J."/>
            <person name="Luo Z.H."/>
            <person name="Li M."/>
        </authorList>
    </citation>
    <scope>NUCLEOTIDE SEQUENCE [LARGE SCALE GENOMIC DNA]</scope>
    <source>
        <strain evidence="4">SpSt-6</strain>
    </source>
</reference>
<comment type="caution">
    <text evidence="4">The sequence shown here is derived from an EMBL/GenBank/DDBJ whole genome shotgun (WGS) entry which is preliminary data.</text>
</comment>
<proteinExistence type="predicted"/>
<dbReference type="Gene3D" id="3.40.630.30">
    <property type="match status" value="1"/>
</dbReference>
<dbReference type="PANTHER" id="PTHR43800:SF1">
    <property type="entry name" value="PEPTIDYL-LYSINE N-ACETYLTRANSFERASE YJAB"/>
    <property type="match status" value="1"/>
</dbReference>
<evidence type="ECO:0000259" key="3">
    <source>
        <dbReference type="PROSITE" id="PS51186"/>
    </source>
</evidence>
<evidence type="ECO:0000256" key="1">
    <source>
        <dbReference type="ARBA" id="ARBA00022679"/>
    </source>
</evidence>
<feature type="domain" description="N-acetyltransferase" evidence="3">
    <location>
        <begin position="1"/>
        <end position="148"/>
    </location>
</feature>
<dbReference type="AlphaFoldDB" id="A0A7C4NT31"/>
<dbReference type="CDD" id="cd04301">
    <property type="entry name" value="NAT_SF"/>
    <property type="match status" value="1"/>
</dbReference>
<name>A0A7C4NT31_9BACT</name>
<evidence type="ECO:0000313" key="4">
    <source>
        <dbReference type="EMBL" id="HGQ86340.1"/>
    </source>
</evidence>
<organism evidence="4">
    <name type="scientific">Thermodesulfobacterium geofontis</name>
    <dbReference type="NCBI Taxonomy" id="1295609"/>
    <lineage>
        <taxon>Bacteria</taxon>
        <taxon>Pseudomonadati</taxon>
        <taxon>Thermodesulfobacteriota</taxon>
        <taxon>Thermodesulfobacteria</taxon>
        <taxon>Thermodesulfobacteriales</taxon>
        <taxon>Thermodesulfobacteriaceae</taxon>
        <taxon>Thermodesulfobacterium</taxon>
    </lineage>
</organism>
<dbReference type="GO" id="GO:0016747">
    <property type="term" value="F:acyltransferase activity, transferring groups other than amino-acyl groups"/>
    <property type="evidence" value="ECO:0007669"/>
    <property type="project" value="InterPro"/>
</dbReference>